<dbReference type="EMBL" id="JBBPFD010000003">
    <property type="protein sequence ID" value="KAK7933588.1"/>
    <property type="molecule type" value="Genomic_DNA"/>
</dbReference>
<feature type="compositionally biased region" description="Basic and acidic residues" evidence="1">
    <location>
        <begin position="1"/>
        <end position="11"/>
    </location>
</feature>
<protein>
    <submittedName>
        <fullName evidence="2">Uncharacterized protein</fullName>
    </submittedName>
</protein>
<dbReference type="AlphaFoldDB" id="A0AAW0PSE7"/>
<accession>A0AAW0PSE7</accession>
<feature type="compositionally biased region" description="Pro residues" evidence="1">
    <location>
        <begin position="169"/>
        <end position="188"/>
    </location>
</feature>
<feature type="compositionally biased region" description="Basic and acidic residues" evidence="1">
    <location>
        <begin position="20"/>
        <end position="31"/>
    </location>
</feature>
<feature type="region of interest" description="Disordered" evidence="1">
    <location>
        <begin position="1"/>
        <end position="94"/>
    </location>
</feature>
<feature type="compositionally biased region" description="Basic residues" evidence="1">
    <location>
        <begin position="204"/>
        <end position="216"/>
    </location>
</feature>
<keyword evidence="3" id="KW-1185">Reference proteome</keyword>
<dbReference type="Proteomes" id="UP001460270">
    <property type="component" value="Unassembled WGS sequence"/>
</dbReference>
<comment type="caution">
    <text evidence="2">The sequence shown here is derived from an EMBL/GenBank/DDBJ whole genome shotgun (WGS) entry which is preliminary data.</text>
</comment>
<proteinExistence type="predicted"/>
<name>A0AAW0PSE7_9GOBI</name>
<feature type="region of interest" description="Disordered" evidence="1">
    <location>
        <begin position="157"/>
        <end position="216"/>
    </location>
</feature>
<organism evidence="2 3">
    <name type="scientific">Mugilogobius chulae</name>
    <name type="common">yellowstripe goby</name>
    <dbReference type="NCBI Taxonomy" id="88201"/>
    <lineage>
        <taxon>Eukaryota</taxon>
        <taxon>Metazoa</taxon>
        <taxon>Chordata</taxon>
        <taxon>Craniata</taxon>
        <taxon>Vertebrata</taxon>
        <taxon>Euteleostomi</taxon>
        <taxon>Actinopterygii</taxon>
        <taxon>Neopterygii</taxon>
        <taxon>Teleostei</taxon>
        <taxon>Neoteleostei</taxon>
        <taxon>Acanthomorphata</taxon>
        <taxon>Gobiaria</taxon>
        <taxon>Gobiiformes</taxon>
        <taxon>Gobioidei</taxon>
        <taxon>Gobiidae</taxon>
        <taxon>Gobionellinae</taxon>
        <taxon>Mugilogobius</taxon>
    </lineage>
</organism>
<gene>
    <name evidence="2" type="ORF">WMY93_004484</name>
</gene>
<evidence type="ECO:0000313" key="3">
    <source>
        <dbReference type="Proteomes" id="UP001460270"/>
    </source>
</evidence>
<feature type="compositionally biased region" description="Basic and acidic residues" evidence="1">
    <location>
        <begin position="39"/>
        <end position="70"/>
    </location>
</feature>
<sequence length="265" mass="30489">MREARREERGKTTRTRVRHVHSEGRREDEQRGRRREKRERKGAEPRRERREREKIKEGRRREGREDDRREVRRRGERTEREGDRGVSPASKKSFRHPRAWFLALWCSWDGSGAGRTSSLAWSPCHRNTARQSLSAQAATAQEQGNFGIKSAVALVRGRRASLDRRDRPTPTPSSAAPPRPPAPPPPSLQPSRAPPGRSRDPNRRRSGNFRQHHPAVRHQRIATIHLMCCLTTSCPLTTRLLDPPPNPLRPHDTAPVPTRHCTPTR</sequence>
<reference evidence="3" key="1">
    <citation type="submission" date="2024-04" db="EMBL/GenBank/DDBJ databases">
        <title>Salinicola lusitanus LLJ914,a marine bacterium isolated from the Okinawa Trough.</title>
        <authorList>
            <person name="Li J."/>
        </authorList>
    </citation>
    <scope>NUCLEOTIDE SEQUENCE [LARGE SCALE GENOMIC DNA]</scope>
</reference>
<feature type="region of interest" description="Disordered" evidence="1">
    <location>
        <begin position="241"/>
        <end position="265"/>
    </location>
</feature>
<evidence type="ECO:0000256" key="1">
    <source>
        <dbReference type="SAM" id="MobiDB-lite"/>
    </source>
</evidence>
<evidence type="ECO:0000313" key="2">
    <source>
        <dbReference type="EMBL" id="KAK7933588.1"/>
    </source>
</evidence>